<sequence>MHQLASRFEGINIRTPILTAFETKKSRVREGILKSKYLVVRKSSSPSNAGFEVIPGLVEKNPQPRKLNLPCVLLEPSDPGRVFFGRQDVLDLIQDALVPVSKGANSASQELRRFALCGLGGVGKTEIALEFALRHKDQFDAVFWIHADEPAKLDECFQGISVRLGLQTEEEANNQVVSRSLVKGWLANPRREDGVTDDDDINSTISGGNEASWLIIFDNADDPKVLGDYWPEGSGSVLITSRDPLAKRLFSTYSAGLDVESLNDTDGGALLLRLTESEESTEEDAESSARKISHNLAGLPLAISQMASIIRRQDLSLSEFLSIYEDANDRAALYSVKYNAGPNAYRYSIATVWAFEKLSQDAKALLKAISFMDPDRVQEAALLDIAAAMFPGTSFTKLRFSNARTELSQASLIKRDKKKNELSDYRVSVHRLVQDAVLATMTNEDISSTFDILVETLWTRWPTAFSAPTKPSPILHRKESNMRYQVGRFPVCASLYPHVIRLKQLWPSISNPKRDTKIRLASLLNDAAW</sequence>
<dbReference type="AlphaFoldDB" id="A0A175VXK7"/>
<dbReference type="SUPFAM" id="SSF52540">
    <property type="entry name" value="P-loop containing nucleoside triphosphate hydrolases"/>
    <property type="match status" value="1"/>
</dbReference>
<gene>
    <name evidence="2" type="ORF">MMYC01_205329</name>
</gene>
<organism evidence="2 3">
    <name type="scientific">Madurella mycetomatis</name>
    <dbReference type="NCBI Taxonomy" id="100816"/>
    <lineage>
        <taxon>Eukaryota</taxon>
        <taxon>Fungi</taxon>
        <taxon>Dikarya</taxon>
        <taxon>Ascomycota</taxon>
        <taxon>Pezizomycotina</taxon>
        <taxon>Sordariomycetes</taxon>
        <taxon>Sordariomycetidae</taxon>
        <taxon>Sordariales</taxon>
        <taxon>Sordariales incertae sedis</taxon>
        <taxon>Madurella</taxon>
    </lineage>
</organism>
<evidence type="ECO:0000313" key="2">
    <source>
        <dbReference type="EMBL" id="KXX76298.1"/>
    </source>
</evidence>
<dbReference type="PANTHER" id="PTHR35205:SF1">
    <property type="entry name" value="ZU5 DOMAIN-CONTAINING PROTEIN"/>
    <property type="match status" value="1"/>
</dbReference>
<name>A0A175VXK7_9PEZI</name>
<dbReference type="OrthoDB" id="4585963at2759"/>
<dbReference type="VEuPathDB" id="FungiDB:MMYC01_205329"/>
<dbReference type="STRING" id="100816.A0A175VXK7"/>
<dbReference type="Proteomes" id="UP000078237">
    <property type="component" value="Unassembled WGS sequence"/>
</dbReference>
<dbReference type="Pfam" id="PF25000">
    <property type="entry name" value="DUF7779"/>
    <property type="match status" value="1"/>
</dbReference>
<dbReference type="InterPro" id="IPR056681">
    <property type="entry name" value="DUF7779"/>
</dbReference>
<dbReference type="Gene3D" id="3.40.50.300">
    <property type="entry name" value="P-loop containing nucleotide triphosphate hydrolases"/>
    <property type="match status" value="1"/>
</dbReference>
<proteinExistence type="predicted"/>
<dbReference type="PANTHER" id="PTHR35205">
    <property type="entry name" value="NB-ARC AND TPR DOMAIN PROTEIN"/>
    <property type="match status" value="1"/>
</dbReference>
<evidence type="ECO:0000259" key="1">
    <source>
        <dbReference type="Pfam" id="PF25000"/>
    </source>
</evidence>
<accession>A0A175VXK7</accession>
<dbReference type="InterPro" id="IPR027417">
    <property type="entry name" value="P-loop_NTPase"/>
</dbReference>
<dbReference type="EMBL" id="LCTW02000217">
    <property type="protein sequence ID" value="KXX76298.1"/>
    <property type="molecule type" value="Genomic_DNA"/>
</dbReference>
<dbReference type="GO" id="GO:0043531">
    <property type="term" value="F:ADP binding"/>
    <property type="evidence" value="ECO:0007669"/>
    <property type="project" value="InterPro"/>
</dbReference>
<protein>
    <recommendedName>
        <fullName evidence="1">DUF7779 domain-containing protein</fullName>
    </recommendedName>
</protein>
<feature type="domain" description="DUF7779" evidence="1">
    <location>
        <begin position="353"/>
        <end position="445"/>
    </location>
</feature>
<keyword evidence="3" id="KW-1185">Reference proteome</keyword>
<reference evidence="2 3" key="1">
    <citation type="journal article" date="2016" name="Genome Announc.">
        <title>Genome Sequence of Madurella mycetomatis mm55, Isolated from a Human Mycetoma Case in Sudan.</title>
        <authorList>
            <person name="Smit S."/>
            <person name="Derks M.F."/>
            <person name="Bervoets S."/>
            <person name="Fahal A."/>
            <person name="van Leeuwen W."/>
            <person name="van Belkum A."/>
            <person name="van de Sande W.W."/>
        </authorList>
    </citation>
    <scope>NUCLEOTIDE SEQUENCE [LARGE SCALE GENOMIC DNA]</scope>
    <source>
        <strain evidence="3">mm55</strain>
    </source>
</reference>
<comment type="caution">
    <text evidence="2">The sequence shown here is derived from an EMBL/GenBank/DDBJ whole genome shotgun (WGS) entry which is preliminary data.</text>
</comment>
<evidence type="ECO:0000313" key="3">
    <source>
        <dbReference type="Proteomes" id="UP000078237"/>
    </source>
</evidence>